<keyword evidence="5" id="KW-0067">ATP-binding</keyword>
<keyword evidence="4" id="KW-0547">Nucleotide-binding</keyword>
<keyword evidence="6" id="KW-0648">Protein biosynthesis</keyword>
<dbReference type="NCBIfam" id="TIGR00457">
    <property type="entry name" value="asnS"/>
    <property type="match status" value="1"/>
</dbReference>
<dbReference type="Pfam" id="PF00152">
    <property type="entry name" value="tRNA-synt_2"/>
    <property type="match status" value="1"/>
</dbReference>
<dbReference type="Pfam" id="PF01336">
    <property type="entry name" value="tRNA_anti-codon"/>
    <property type="match status" value="1"/>
</dbReference>
<dbReference type="RefSeq" id="XP_031022254.1">
    <property type="nucleotide sequence ID" value="XM_031171777.1"/>
</dbReference>
<dbReference type="Gene3D" id="3.30.930.10">
    <property type="entry name" value="Bira Bifunctional Protein, Domain 2"/>
    <property type="match status" value="1"/>
</dbReference>
<evidence type="ECO:0000256" key="2">
    <source>
        <dbReference type="ARBA" id="ARBA00012816"/>
    </source>
</evidence>
<evidence type="ECO:0000256" key="3">
    <source>
        <dbReference type="ARBA" id="ARBA00022598"/>
    </source>
</evidence>
<dbReference type="InterPro" id="IPR045864">
    <property type="entry name" value="aa-tRNA-synth_II/BPL/LPL"/>
</dbReference>
<evidence type="ECO:0000259" key="10">
    <source>
        <dbReference type="PROSITE" id="PS50862"/>
    </source>
</evidence>
<sequence>MHRFIPVCKAGLGHIRHHSTTSGLPSKTIKQLLDLANIGERVDAFGWIHSARSQSAVAFAEIVDGSTERGIQAVMLPEQAKHLTTGCCVHITGIIASSPAKGQSIELKVEQVKMLGEAPPNEYPLSKTKLSLEYLREHINFRSRTKTLNAVWRIRDAVTIAIQEAFKELQFLSINSPLITSNDCEGAGETFTVSSDSISADGVKTEFFRKPVYLTVSGQLHAELMASALSRVYVLGPTFRAEKSDTTRHLAEFWMLEAEASFLFDIPGLVDLVETVIKNVTRRVLSTVSDDIAFVRSQCKAAPIAELEALIDKPFTRITYTEAIKLLTAQPKASFKYPVSWGVPLQTEHEQWLARDMGGPVFVTDYPAKVKSFYMRVNDTDADSEAMTVACTDLLVPVVGELVGGSLREERLDVLISRMKACGVDEAALEWYIDLRRFGSAPHGGFGMGIERYLLWITGMSHVRDLIPVPRWYGHCQY</sequence>
<accession>A0A507BTF9</accession>
<dbReference type="GO" id="GO:0005739">
    <property type="term" value="C:mitochondrion"/>
    <property type="evidence" value="ECO:0007669"/>
    <property type="project" value="TreeGrafter"/>
</dbReference>
<dbReference type="GO" id="GO:0004816">
    <property type="term" value="F:asparagine-tRNA ligase activity"/>
    <property type="evidence" value="ECO:0007669"/>
    <property type="project" value="UniProtKB-EC"/>
</dbReference>
<dbReference type="PANTHER" id="PTHR22594:SF34">
    <property type="entry name" value="ASPARAGINE--TRNA LIGASE, MITOCHONDRIAL-RELATED"/>
    <property type="match status" value="1"/>
</dbReference>
<comment type="caution">
    <text evidence="11">The sequence shown here is derived from an EMBL/GenBank/DDBJ whole genome shotgun (WGS) entry which is preliminary data.</text>
</comment>
<organism evidence="11 12">
    <name type="scientific">Synchytrium microbalum</name>
    <dbReference type="NCBI Taxonomy" id="1806994"/>
    <lineage>
        <taxon>Eukaryota</taxon>
        <taxon>Fungi</taxon>
        <taxon>Fungi incertae sedis</taxon>
        <taxon>Chytridiomycota</taxon>
        <taxon>Chytridiomycota incertae sedis</taxon>
        <taxon>Chytridiomycetes</taxon>
        <taxon>Synchytriales</taxon>
        <taxon>Synchytriaceae</taxon>
        <taxon>Synchytrium</taxon>
    </lineage>
</organism>
<dbReference type="InterPro" id="IPR004364">
    <property type="entry name" value="Aa-tRNA-synt_II"/>
</dbReference>
<feature type="domain" description="Aminoacyl-transfer RNA synthetases class-II family profile" evidence="10">
    <location>
        <begin position="152"/>
        <end position="468"/>
    </location>
</feature>
<keyword evidence="12" id="KW-1185">Reference proteome</keyword>
<dbReference type="CDD" id="cd00776">
    <property type="entry name" value="AsxRS_core"/>
    <property type="match status" value="1"/>
</dbReference>
<evidence type="ECO:0000256" key="1">
    <source>
        <dbReference type="ARBA" id="ARBA00008226"/>
    </source>
</evidence>
<dbReference type="SUPFAM" id="SSF55681">
    <property type="entry name" value="Class II aaRS and biotin synthetases"/>
    <property type="match status" value="1"/>
</dbReference>
<dbReference type="PROSITE" id="PS50862">
    <property type="entry name" value="AA_TRNA_LIGASE_II"/>
    <property type="match status" value="1"/>
</dbReference>
<evidence type="ECO:0000313" key="11">
    <source>
        <dbReference type="EMBL" id="TPX30628.1"/>
    </source>
</evidence>
<evidence type="ECO:0000256" key="7">
    <source>
        <dbReference type="ARBA" id="ARBA00023146"/>
    </source>
</evidence>
<dbReference type="PRINTS" id="PR01042">
    <property type="entry name" value="TRNASYNTHASP"/>
</dbReference>
<dbReference type="EC" id="6.1.1.22" evidence="2"/>
<name>A0A507BTF9_9FUNG</name>
<keyword evidence="3 11" id="KW-0436">Ligase</keyword>
<dbReference type="AlphaFoldDB" id="A0A507BTF9"/>
<gene>
    <name evidence="11" type="ORF">SmJEL517_g05851</name>
</gene>
<proteinExistence type="inferred from homology"/>
<dbReference type="InterPro" id="IPR004522">
    <property type="entry name" value="Asn-tRNA-ligase"/>
</dbReference>
<dbReference type="GO" id="GO:0006421">
    <property type="term" value="P:asparaginyl-tRNA aminoacylation"/>
    <property type="evidence" value="ECO:0007669"/>
    <property type="project" value="InterPro"/>
</dbReference>
<evidence type="ECO:0000256" key="8">
    <source>
        <dbReference type="ARBA" id="ARBA00029886"/>
    </source>
</evidence>
<dbReference type="FunFam" id="3.30.930.10:FF:000016">
    <property type="entry name" value="Asparagine--tRNA ligase"/>
    <property type="match status" value="1"/>
</dbReference>
<dbReference type="InterPro" id="IPR002312">
    <property type="entry name" value="Asp/Asn-tRNA-synth_IIb"/>
</dbReference>
<dbReference type="InterPro" id="IPR012340">
    <property type="entry name" value="NA-bd_OB-fold"/>
</dbReference>
<protein>
    <recommendedName>
        <fullName evidence="9">Asparagine--tRNA ligase, mitochondrial</fullName>
        <ecNumber evidence="2">6.1.1.22</ecNumber>
    </recommendedName>
    <alternativeName>
        <fullName evidence="8">Asparaginyl-tRNA synthetase</fullName>
    </alternativeName>
</protein>
<dbReference type="InterPro" id="IPR004365">
    <property type="entry name" value="NA-bd_OB_tRNA"/>
</dbReference>
<evidence type="ECO:0000313" key="12">
    <source>
        <dbReference type="Proteomes" id="UP000319731"/>
    </source>
</evidence>
<evidence type="ECO:0000256" key="6">
    <source>
        <dbReference type="ARBA" id="ARBA00022917"/>
    </source>
</evidence>
<dbReference type="Proteomes" id="UP000319731">
    <property type="component" value="Unassembled WGS sequence"/>
</dbReference>
<dbReference type="InterPro" id="IPR006195">
    <property type="entry name" value="aa-tRNA-synth_II"/>
</dbReference>
<dbReference type="GeneID" id="42007074"/>
<evidence type="ECO:0000256" key="9">
    <source>
        <dbReference type="ARBA" id="ARBA00068798"/>
    </source>
</evidence>
<dbReference type="CDD" id="cd04318">
    <property type="entry name" value="EcAsnRS_like_N"/>
    <property type="match status" value="1"/>
</dbReference>
<dbReference type="EMBL" id="QEAO01000062">
    <property type="protein sequence ID" value="TPX30628.1"/>
    <property type="molecule type" value="Genomic_DNA"/>
</dbReference>
<dbReference type="PANTHER" id="PTHR22594">
    <property type="entry name" value="ASPARTYL/LYSYL-TRNA SYNTHETASE"/>
    <property type="match status" value="1"/>
</dbReference>
<dbReference type="NCBIfam" id="NF003037">
    <property type="entry name" value="PRK03932.1"/>
    <property type="match status" value="1"/>
</dbReference>
<evidence type="ECO:0000256" key="5">
    <source>
        <dbReference type="ARBA" id="ARBA00022840"/>
    </source>
</evidence>
<dbReference type="STRING" id="1806994.A0A507BTF9"/>
<comment type="similarity">
    <text evidence="1">Belongs to the class-II aminoacyl-tRNA synthetase family.</text>
</comment>
<keyword evidence="7" id="KW-0030">Aminoacyl-tRNA synthetase</keyword>
<dbReference type="GO" id="GO:0003676">
    <property type="term" value="F:nucleic acid binding"/>
    <property type="evidence" value="ECO:0007669"/>
    <property type="project" value="InterPro"/>
</dbReference>
<dbReference type="SUPFAM" id="SSF50249">
    <property type="entry name" value="Nucleic acid-binding proteins"/>
    <property type="match status" value="1"/>
</dbReference>
<dbReference type="OrthoDB" id="1931232at2759"/>
<dbReference type="Gene3D" id="2.40.50.140">
    <property type="entry name" value="Nucleic acid-binding proteins"/>
    <property type="match status" value="1"/>
</dbReference>
<reference evidence="11 12" key="1">
    <citation type="journal article" date="2019" name="Sci. Rep.">
        <title>Comparative genomics of chytrid fungi reveal insights into the obligate biotrophic and pathogenic lifestyle of Synchytrium endobioticum.</title>
        <authorList>
            <person name="van de Vossenberg B.T.L.H."/>
            <person name="Warris S."/>
            <person name="Nguyen H.D.T."/>
            <person name="van Gent-Pelzer M.P.E."/>
            <person name="Joly D.L."/>
            <person name="van de Geest H.C."/>
            <person name="Bonants P.J.M."/>
            <person name="Smith D.S."/>
            <person name="Levesque C.A."/>
            <person name="van der Lee T.A.J."/>
        </authorList>
    </citation>
    <scope>NUCLEOTIDE SEQUENCE [LARGE SCALE GENOMIC DNA]</scope>
    <source>
        <strain evidence="11 12">JEL517</strain>
    </source>
</reference>
<evidence type="ECO:0000256" key="4">
    <source>
        <dbReference type="ARBA" id="ARBA00022741"/>
    </source>
</evidence>
<dbReference type="GO" id="GO:0005524">
    <property type="term" value="F:ATP binding"/>
    <property type="evidence" value="ECO:0007669"/>
    <property type="project" value="UniProtKB-KW"/>
</dbReference>